<evidence type="ECO:0000313" key="3">
    <source>
        <dbReference type="Proteomes" id="UP000823935"/>
    </source>
</evidence>
<dbReference type="InterPro" id="IPR008964">
    <property type="entry name" value="Invasin/intimin_cell_adhesion"/>
</dbReference>
<gene>
    <name evidence="2" type="ORF">IAB44_09130</name>
</gene>
<dbReference type="Proteomes" id="UP000823935">
    <property type="component" value="Unassembled WGS sequence"/>
</dbReference>
<reference evidence="2" key="2">
    <citation type="journal article" date="2021" name="PeerJ">
        <title>Extensive microbial diversity within the chicken gut microbiome revealed by metagenomics and culture.</title>
        <authorList>
            <person name="Gilroy R."/>
            <person name="Ravi A."/>
            <person name="Getino M."/>
            <person name="Pursley I."/>
            <person name="Horton D.L."/>
            <person name="Alikhan N.F."/>
            <person name="Baker D."/>
            <person name="Gharbi K."/>
            <person name="Hall N."/>
            <person name="Watson M."/>
            <person name="Adriaenssens E.M."/>
            <person name="Foster-Nyarko E."/>
            <person name="Jarju S."/>
            <person name="Secka A."/>
            <person name="Antonio M."/>
            <person name="Oren A."/>
            <person name="Chaudhuri R.R."/>
            <person name="La Ragione R."/>
            <person name="Hildebrand F."/>
            <person name="Pallen M.J."/>
        </authorList>
    </citation>
    <scope>NUCLEOTIDE SEQUENCE</scope>
    <source>
        <strain evidence="2">CHK190-19873</strain>
    </source>
</reference>
<dbReference type="InterPro" id="IPR003343">
    <property type="entry name" value="Big_2"/>
</dbReference>
<organism evidence="2 3">
    <name type="scientific">Candidatus Limivivens intestinipullorum</name>
    <dbReference type="NCBI Taxonomy" id="2840858"/>
    <lineage>
        <taxon>Bacteria</taxon>
        <taxon>Bacillati</taxon>
        <taxon>Bacillota</taxon>
        <taxon>Clostridia</taxon>
        <taxon>Lachnospirales</taxon>
        <taxon>Lachnospiraceae</taxon>
        <taxon>Lachnospiraceae incertae sedis</taxon>
        <taxon>Candidatus Limivivens</taxon>
    </lineage>
</organism>
<evidence type="ECO:0000259" key="1">
    <source>
        <dbReference type="Pfam" id="PF02368"/>
    </source>
</evidence>
<dbReference type="Gene3D" id="2.60.40.1080">
    <property type="match status" value="1"/>
</dbReference>
<protein>
    <submittedName>
        <fullName evidence="2">Ig-like domain-containing protein</fullName>
    </submittedName>
</protein>
<proteinExistence type="predicted"/>
<feature type="domain" description="BIG2" evidence="1">
    <location>
        <begin position="71"/>
        <end position="102"/>
    </location>
</feature>
<evidence type="ECO:0000313" key="2">
    <source>
        <dbReference type="EMBL" id="HIS31690.1"/>
    </source>
</evidence>
<sequence>MRRYLKILLVLLFAVGVSPQIFLRSGIQAEAAKAVTMSYEGKKEFRLASGTIRQNDKAKLVINSKIRKKCTKIRWKSSNSKIASVSSSGVVTAKRVGTCTITTEYTYKKKRYRVKTSIKVVSRWDAEKRKFPNGKYWNSSNEDKYTNYPCSHHLMDYYGSYTLGCDSPIVTCSIAGEISRGTQCHGFALKVAMDVYGDGNLKKWKKTTKFRRFKEGDIIRWNSHTIIVTGAKGNTIYFADCNRTGLCRISWKGVTSLNTLKNGFRYAYIRK</sequence>
<dbReference type="EMBL" id="DVIQ01000052">
    <property type="protein sequence ID" value="HIS31690.1"/>
    <property type="molecule type" value="Genomic_DNA"/>
</dbReference>
<dbReference type="SUPFAM" id="SSF49373">
    <property type="entry name" value="Invasin/intimin cell-adhesion fragments"/>
    <property type="match status" value="1"/>
</dbReference>
<comment type="caution">
    <text evidence="2">The sequence shown here is derived from an EMBL/GenBank/DDBJ whole genome shotgun (WGS) entry which is preliminary data.</text>
</comment>
<accession>A0A9D1ESY3</accession>
<dbReference type="AlphaFoldDB" id="A0A9D1ESY3"/>
<reference evidence="2" key="1">
    <citation type="submission" date="2020-10" db="EMBL/GenBank/DDBJ databases">
        <authorList>
            <person name="Gilroy R."/>
        </authorList>
    </citation>
    <scope>NUCLEOTIDE SEQUENCE</scope>
    <source>
        <strain evidence="2">CHK190-19873</strain>
    </source>
</reference>
<dbReference type="Pfam" id="PF02368">
    <property type="entry name" value="Big_2"/>
    <property type="match status" value="1"/>
</dbReference>
<name>A0A9D1ESY3_9FIRM</name>